<dbReference type="Gene3D" id="3.55.50.30">
    <property type="match status" value="1"/>
</dbReference>
<gene>
    <name evidence="6" type="ORF">SAMN05444483_1124</name>
</gene>
<keyword evidence="4" id="KW-1133">Transmembrane helix</keyword>
<evidence type="ECO:0000256" key="4">
    <source>
        <dbReference type="SAM" id="Phobius"/>
    </source>
</evidence>
<dbReference type="Gene3D" id="2.60.40.1120">
    <property type="entry name" value="Carboxypeptidase-like, regulatory domain"/>
    <property type="match status" value="1"/>
</dbReference>
<evidence type="ECO:0000256" key="2">
    <source>
        <dbReference type="ARBA" id="ARBA00023136"/>
    </source>
</evidence>
<protein>
    <submittedName>
        <fullName evidence="6">Secretin and TonB N terminus short domain-containing protein</fullName>
    </submittedName>
</protein>
<feature type="transmembrane region" description="Helical" evidence="4">
    <location>
        <begin position="20"/>
        <end position="40"/>
    </location>
</feature>
<proteinExistence type="predicted"/>
<feature type="domain" description="Secretin/TonB short N-terminal" evidence="5">
    <location>
        <begin position="71"/>
        <end position="122"/>
    </location>
</feature>
<evidence type="ECO:0000256" key="1">
    <source>
        <dbReference type="ARBA" id="ARBA00022448"/>
    </source>
</evidence>
<dbReference type="SUPFAM" id="SSF49464">
    <property type="entry name" value="Carboxypeptidase regulatory domain-like"/>
    <property type="match status" value="1"/>
</dbReference>
<keyword evidence="3" id="KW-0998">Cell outer membrane</keyword>
<dbReference type="Proteomes" id="UP000183945">
    <property type="component" value="Unassembled WGS sequence"/>
</dbReference>
<dbReference type="InterPro" id="IPR011662">
    <property type="entry name" value="Secretin/TonB_short_N"/>
</dbReference>
<keyword evidence="1" id="KW-0813">Transport</keyword>
<dbReference type="SMART" id="SM00965">
    <property type="entry name" value="STN"/>
    <property type="match status" value="1"/>
</dbReference>
<keyword evidence="7" id="KW-1185">Reference proteome</keyword>
<reference evidence="7" key="1">
    <citation type="submission" date="2016-11" db="EMBL/GenBank/DDBJ databases">
        <authorList>
            <person name="Varghese N."/>
            <person name="Submissions S."/>
        </authorList>
    </citation>
    <scope>NUCLEOTIDE SEQUENCE [LARGE SCALE GENOMIC DNA]</scope>
    <source>
        <strain evidence="7">DSM 24579</strain>
    </source>
</reference>
<keyword evidence="4" id="KW-0812">Transmembrane</keyword>
<keyword evidence="2 4" id="KW-0472">Membrane</keyword>
<sequence length="198" mass="22156">MNKNERFRSCCDLNNFTRNVLKIMRVLIILIGLGLGSSYANSSYSQPKINIAIKDASLIEFFKEIQSNSDFVFFYKDDVLKNKARITVNFERASIEQVLKSALENTGLAYKISDKQVVIKQVSKPSKLTSQKESQETITVTGTITEAGTGMPIPGVNILEKNAENGTMSDFDGNYQIDVPEDAVLKVSYMVTLPRRLK</sequence>
<name>A0A1M5JQR1_SALEC</name>
<evidence type="ECO:0000313" key="7">
    <source>
        <dbReference type="Proteomes" id="UP000183945"/>
    </source>
</evidence>
<dbReference type="Pfam" id="PF13715">
    <property type="entry name" value="CarbopepD_reg_2"/>
    <property type="match status" value="1"/>
</dbReference>
<dbReference type="Pfam" id="PF07660">
    <property type="entry name" value="STN"/>
    <property type="match status" value="1"/>
</dbReference>
<evidence type="ECO:0000313" key="6">
    <source>
        <dbReference type="EMBL" id="SHG42858.1"/>
    </source>
</evidence>
<dbReference type="STRING" id="1073325.SAMN05444483_1124"/>
<evidence type="ECO:0000256" key="3">
    <source>
        <dbReference type="ARBA" id="ARBA00023237"/>
    </source>
</evidence>
<accession>A0A1M5JQR1</accession>
<dbReference type="InterPro" id="IPR008969">
    <property type="entry name" value="CarboxyPept-like_regulatory"/>
</dbReference>
<evidence type="ECO:0000259" key="5">
    <source>
        <dbReference type="SMART" id="SM00965"/>
    </source>
</evidence>
<organism evidence="6 7">
    <name type="scientific">Salegentibacter echinorum</name>
    <dbReference type="NCBI Taxonomy" id="1073325"/>
    <lineage>
        <taxon>Bacteria</taxon>
        <taxon>Pseudomonadati</taxon>
        <taxon>Bacteroidota</taxon>
        <taxon>Flavobacteriia</taxon>
        <taxon>Flavobacteriales</taxon>
        <taxon>Flavobacteriaceae</taxon>
        <taxon>Salegentibacter</taxon>
    </lineage>
</organism>
<dbReference type="EMBL" id="FQVT01000012">
    <property type="protein sequence ID" value="SHG42858.1"/>
    <property type="molecule type" value="Genomic_DNA"/>
</dbReference>
<dbReference type="AlphaFoldDB" id="A0A1M5JQR1"/>
<dbReference type="GO" id="GO:0019867">
    <property type="term" value="C:outer membrane"/>
    <property type="evidence" value="ECO:0007669"/>
    <property type="project" value="InterPro"/>
</dbReference>